<dbReference type="STRING" id="858215.Thexy_0470"/>
<dbReference type="InterPro" id="IPR051805">
    <property type="entry name" value="Dehydratase_Activator_Redct"/>
</dbReference>
<name>F6BH78_THEXL</name>
<proteinExistence type="predicted"/>
<organism evidence="2 3">
    <name type="scientific">Thermoanaerobacterium xylanolyticum (strain ATCC 49914 / DSM 7097 / LX-11)</name>
    <dbReference type="NCBI Taxonomy" id="858215"/>
    <lineage>
        <taxon>Bacteria</taxon>
        <taxon>Bacillati</taxon>
        <taxon>Bacillota</taxon>
        <taxon>Clostridia</taxon>
        <taxon>Thermoanaerobacterales</taxon>
        <taxon>Thermoanaerobacteraceae</taxon>
        <taxon>Thermoanaerobacterium</taxon>
    </lineage>
</organism>
<accession>F6BH78</accession>
<protein>
    <recommendedName>
        <fullName evidence="1">DUF2229 domain-containing protein</fullName>
    </recommendedName>
</protein>
<dbReference type="AlphaFoldDB" id="F6BH78"/>
<reference evidence="2" key="1">
    <citation type="submission" date="2011-05" db="EMBL/GenBank/DDBJ databases">
        <title>Complete sequence of Thermoanaerobacterium xylanolyticum LX-11.</title>
        <authorList>
            <consortium name="US DOE Joint Genome Institute"/>
            <person name="Lucas S."/>
            <person name="Han J."/>
            <person name="Lapidus A."/>
            <person name="Cheng J.-F."/>
            <person name="Goodwin L."/>
            <person name="Pitluck S."/>
            <person name="Peters L."/>
            <person name="Mikhailova N."/>
            <person name="Lu M."/>
            <person name="Han C."/>
            <person name="Tapia R."/>
            <person name="Land M."/>
            <person name="Hauser L."/>
            <person name="Kyrpides N."/>
            <person name="Ivanova N."/>
            <person name="Pagani I."/>
            <person name="Hemme C."/>
            <person name="Woyke T."/>
        </authorList>
    </citation>
    <scope>NUCLEOTIDE SEQUENCE</scope>
    <source>
        <strain evidence="2">LX-11</strain>
    </source>
</reference>
<sequence length="332" mass="38692">MKIGIPKALLYYYYFPFWDVLFKELGIETVLSEDTSKVILDLGVKKAVPEICVPMKVYTGHIINLLDKNVDYIYIPRFVSLSKGTFMCPKFMGLPDMIKGLFDDIDDKILTNSIISKDDDISDFKIYKDFIVRLGVSKYDLKKALKRAREEWLSFRKLNKKGFDINELLDEDTPQKYDGDITIGLLGYVYNVYDRFMNMDLINTLRKMNVKIITFDMLDEKLIKKYQSRFKKEMFWEFTNKIMGAAYNFMEMDIIDGIIQISAFGCGSDSILEPFLSIDSENAKKPYMILRIDEQTGESHILTRIEAFIDLVRIKKQKLKRVKVENTSEGVI</sequence>
<dbReference type="EMBL" id="CP002739">
    <property type="protein sequence ID" value="AEF16522.1"/>
    <property type="molecule type" value="Genomic_DNA"/>
</dbReference>
<evidence type="ECO:0000313" key="3">
    <source>
        <dbReference type="Proteomes" id="UP000007239"/>
    </source>
</evidence>
<dbReference type="KEGG" id="txy:Thexy_0470"/>
<dbReference type="Gene3D" id="3.40.50.11900">
    <property type="match status" value="1"/>
</dbReference>
<dbReference type="HOGENOM" id="CLU_079876_0_0_9"/>
<dbReference type="PANTHER" id="PTHR32329:SF2">
    <property type="entry name" value="BIFUNCTIONAL PROTEIN [INCLUDES 2-HYDROXYACYL-COA DEHYDRATASE (N-TER) AND ITS ACTIVATOR DOMAIN (C_TERM)"/>
    <property type="match status" value="1"/>
</dbReference>
<dbReference type="Pfam" id="PF09989">
    <property type="entry name" value="DUF2229"/>
    <property type="match status" value="1"/>
</dbReference>
<dbReference type="eggNOG" id="COG3580">
    <property type="taxonomic scope" value="Bacteria"/>
</dbReference>
<dbReference type="PANTHER" id="PTHR32329">
    <property type="entry name" value="BIFUNCTIONAL PROTEIN [INCLUDES 2-HYDROXYACYL-COA DEHYDRATASE (N-TER) AND ITS ACTIVATOR DOMAIN (C_TERM)-RELATED"/>
    <property type="match status" value="1"/>
</dbReference>
<keyword evidence="3" id="KW-1185">Reference proteome</keyword>
<gene>
    <name evidence="2" type="ordered locus">Thexy_0470</name>
</gene>
<evidence type="ECO:0000313" key="2">
    <source>
        <dbReference type="EMBL" id="AEF16522.1"/>
    </source>
</evidence>
<dbReference type="Proteomes" id="UP000007239">
    <property type="component" value="Chromosome"/>
</dbReference>
<dbReference type="InterPro" id="IPR018709">
    <property type="entry name" value="CoA_activase_DUF2229"/>
</dbReference>
<dbReference type="RefSeq" id="WP_013787273.1">
    <property type="nucleotide sequence ID" value="NC_015555.1"/>
</dbReference>
<feature type="domain" description="DUF2229" evidence="1">
    <location>
        <begin position="2"/>
        <end position="218"/>
    </location>
</feature>
<evidence type="ECO:0000259" key="1">
    <source>
        <dbReference type="Pfam" id="PF09989"/>
    </source>
</evidence>